<dbReference type="EMBL" id="CAMXCT010004003">
    <property type="protein sequence ID" value="CAI4007291.1"/>
    <property type="molecule type" value="Genomic_DNA"/>
</dbReference>
<accession>A0A9P1DCS0</accession>
<comment type="caution">
    <text evidence="2">The sequence shown here is derived from an EMBL/GenBank/DDBJ whole genome shotgun (WGS) entry which is preliminary data.</text>
</comment>
<dbReference type="EMBL" id="CAMXCT020004003">
    <property type="protein sequence ID" value="CAL1160666.1"/>
    <property type="molecule type" value="Genomic_DNA"/>
</dbReference>
<reference evidence="3 4" key="2">
    <citation type="submission" date="2024-05" db="EMBL/GenBank/DDBJ databases">
        <authorList>
            <person name="Chen Y."/>
            <person name="Shah S."/>
            <person name="Dougan E. K."/>
            <person name="Thang M."/>
            <person name="Chan C."/>
        </authorList>
    </citation>
    <scope>NUCLEOTIDE SEQUENCE [LARGE SCALE GENOMIC DNA]</scope>
</reference>
<evidence type="ECO:0000313" key="4">
    <source>
        <dbReference type="Proteomes" id="UP001152797"/>
    </source>
</evidence>
<feature type="region of interest" description="Disordered" evidence="1">
    <location>
        <begin position="208"/>
        <end position="232"/>
    </location>
</feature>
<organism evidence="2">
    <name type="scientific">Cladocopium goreaui</name>
    <dbReference type="NCBI Taxonomy" id="2562237"/>
    <lineage>
        <taxon>Eukaryota</taxon>
        <taxon>Sar</taxon>
        <taxon>Alveolata</taxon>
        <taxon>Dinophyceae</taxon>
        <taxon>Suessiales</taxon>
        <taxon>Symbiodiniaceae</taxon>
        <taxon>Cladocopium</taxon>
    </lineage>
</organism>
<evidence type="ECO:0000256" key="1">
    <source>
        <dbReference type="SAM" id="MobiDB-lite"/>
    </source>
</evidence>
<dbReference type="Proteomes" id="UP001152797">
    <property type="component" value="Unassembled WGS sequence"/>
</dbReference>
<keyword evidence="4" id="KW-1185">Reference proteome</keyword>
<dbReference type="EMBL" id="CAMXCT030004003">
    <property type="protein sequence ID" value="CAL4794603.1"/>
    <property type="molecule type" value="Genomic_DNA"/>
</dbReference>
<name>A0A9P1DCS0_9DINO</name>
<gene>
    <name evidence="2" type="ORF">C1SCF055_LOCUS32856</name>
</gene>
<evidence type="ECO:0000313" key="3">
    <source>
        <dbReference type="EMBL" id="CAL4794603.1"/>
    </source>
</evidence>
<reference evidence="2" key="1">
    <citation type="submission" date="2022-10" db="EMBL/GenBank/DDBJ databases">
        <authorList>
            <person name="Chen Y."/>
            <person name="Dougan E. K."/>
            <person name="Chan C."/>
            <person name="Rhodes N."/>
            <person name="Thang M."/>
        </authorList>
    </citation>
    <scope>NUCLEOTIDE SEQUENCE</scope>
</reference>
<sequence>MKAYNLKLGSYYTHKPQKVKYHDNKLWQLTKVEADSAHFVHQPLIGPQETKTVDHEELKRFRAYDKELPQLFPAADLDALKPQLSTNLEKEMLTCEAQMALYQNYFQKDPWENGSLVMALHLSGIWVAKAFGKGKLQLVAFGMLQFQIMSPKLDLKEKEGMVVPYFHIKPHQDPSVCNMEAFVQKVGDFQVPGYKNFKKVEQGDQLFYHKEPNEEEAPAEAAPAPKKAKKAA</sequence>
<dbReference type="AlphaFoldDB" id="A0A9P1DCS0"/>
<evidence type="ECO:0000313" key="2">
    <source>
        <dbReference type="EMBL" id="CAI4007291.1"/>
    </source>
</evidence>
<protein>
    <submittedName>
        <fullName evidence="2">Uncharacterized protein</fullName>
    </submittedName>
</protein>
<proteinExistence type="predicted"/>